<proteinExistence type="predicted"/>
<dbReference type="InterPro" id="IPR039422">
    <property type="entry name" value="MarR/SlyA-like"/>
</dbReference>
<evidence type="ECO:0000256" key="1">
    <source>
        <dbReference type="ARBA" id="ARBA00023015"/>
    </source>
</evidence>
<accession>A0A645D3S1</accession>
<dbReference type="GO" id="GO:0006950">
    <property type="term" value="P:response to stress"/>
    <property type="evidence" value="ECO:0007669"/>
    <property type="project" value="TreeGrafter"/>
</dbReference>
<name>A0A645D3S1_9ZZZZ</name>
<dbReference type="SMART" id="SM00347">
    <property type="entry name" value="HTH_MARR"/>
    <property type="match status" value="1"/>
</dbReference>
<dbReference type="SUPFAM" id="SSF46785">
    <property type="entry name" value="Winged helix' DNA-binding domain"/>
    <property type="match status" value="1"/>
</dbReference>
<dbReference type="Pfam" id="PF22381">
    <property type="entry name" value="Staph_reg_Sar_Rot"/>
    <property type="match status" value="1"/>
</dbReference>
<keyword evidence="1" id="KW-0805">Transcription regulation</keyword>
<dbReference type="PANTHER" id="PTHR33164:SF43">
    <property type="entry name" value="HTH-TYPE TRANSCRIPTIONAL REPRESSOR YETL"/>
    <property type="match status" value="1"/>
</dbReference>
<keyword evidence="3" id="KW-0804">Transcription</keyword>
<protein>
    <recommendedName>
        <fullName evidence="4">HTH marR-type domain-containing protein</fullName>
    </recommendedName>
</protein>
<evidence type="ECO:0000256" key="3">
    <source>
        <dbReference type="ARBA" id="ARBA00023163"/>
    </source>
</evidence>
<dbReference type="GO" id="GO:0003700">
    <property type="term" value="F:DNA-binding transcription factor activity"/>
    <property type="evidence" value="ECO:0007669"/>
    <property type="project" value="InterPro"/>
</dbReference>
<dbReference type="Gene3D" id="1.10.10.10">
    <property type="entry name" value="Winged helix-like DNA-binding domain superfamily/Winged helix DNA-binding domain"/>
    <property type="match status" value="1"/>
</dbReference>
<comment type="caution">
    <text evidence="5">The sequence shown here is derived from an EMBL/GenBank/DDBJ whole genome shotgun (WGS) entry which is preliminary data.</text>
</comment>
<reference evidence="5" key="1">
    <citation type="submission" date="2019-08" db="EMBL/GenBank/DDBJ databases">
        <authorList>
            <person name="Kucharzyk K."/>
            <person name="Murdoch R.W."/>
            <person name="Higgins S."/>
            <person name="Loffler F."/>
        </authorList>
    </citation>
    <scope>NUCLEOTIDE SEQUENCE</scope>
</reference>
<feature type="domain" description="HTH marR-type" evidence="4">
    <location>
        <begin position="20"/>
        <end position="115"/>
    </location>
</feature>
<dbReference type="InterPro" id="IPR036390">
    <property type="entry name" value="WH_DNA-bd_sf"/>
</dbReference>
<dbReference type="InterPro" id="IPR036388">
    <property type="entry name" value="WH-like_DNA-bd_sf"/>
</dbReference>
<dbReference type="AlphaFoldDB" id="A0A645D3S1"/>
<organism evidence="5">
    <name type="scientific">bioreactor metagenome</name>
    <dbReference type="NCBI Taxonomy" id="1076179"/>
    <lineage>
        <taxon>unclassified sequences</taxon>
        <taxon>metagenomes</taxon>
        <taxon>ecological metagenomes</taxon>
    </lineage>
</organism>
<dbReference type="EMBL" id="VSSQ01032544">
    <property type="protein sequence ID" value="MPM83835.1"/>
    <property type="molecule type" value="Genomic_DNA"/>
</dbReference>
<dbReference type="InterPro" id="IPR000835">
    <property type="entry name" value="HTH_MarR-typ"/>
</dbReference>
<sequence>MESICDIRDLYRTLHTFEKEFSDKYGITLNEGMLLCCMKDGKSKSANEICDFLALSPSRGSRIITSAEDKNLIKREMGIEDKRKMIFTLTEEGLDKIDNMKICSTDFEKFTNELRNIIVK</sequence>
<evidence type="ECO:0000259" key="4">
    <source>
        <dbReference type="SMART" id="SM00347"/>
    </source>
</evidence>
<dbReference type="PANTHER" id="PTHR33164">
    <property type="entry name" value="TRANSCRIPTIONAL REGULATOR, MARR FAMILY"/>
    <property type="match status" value="1"/>
</dbReference>
<keyword evidence="2" id="KW-0238">DNA-binding</keyword>
<evidence type="ECO:0000256" key="2">
    <source>
        <dbReference type="ARBA" id="ARBA00023125"/>
    </source>
</evidence>
<dbReference type="InterPro" id="IPR055166">
    <property type="entry name" value="Transc_reg_Sar_Rot_HTH"/>
</dbReference>
<gene>
    <name evidence="5" type="ORF">SDC9_130904</name>
</gene>
<evidence type="ECO:0000313" key="5">
    <source>
        <dbReference type="EMBL" id="MPM83835.1"/>
    </source>
</evidence>